<reference evidence="9 10" key="1">
    <citation type="journal article" date="2018" name="Nat. Ecol. Evol.">
        <title>Shark genomes provide insights into elasmobranch evolution and the origin of vertebrates.</title>
        <authorList>
            <person name="Hara Y"/>
            <person name="Yamaguchi K"/>
            <person name="Onimaru K"/>
            <person name="Kadota M"/>
            <person name="Koyanagi M"/>
            <person name="Keeley SD"/>
            <person name="Tatsumi K"/>
            <person name="Tanaka K"/>
            <person name="Motone F"/>
            <person name="Kageyama Y"/>
            <person name="Nozu R"/>
            <person name="Adachi N"/>
            <person name="Nishimura O"/>
            <person name="Nakagawa R"/>
            <person name="Tanegashima C"/>
            <person name="Kiyatake I"/>
            <person name="Matsumoto R"/>
            <person name="Murakumo K"/>
            <person name="Nishida K"/>
            <person name="Terakita A"/>
            <person name="Kuratani S"/>
            <person name="Sato K"/>
            <person name="Hyodo S Kuraku.S."/>
        </authorList>
    </citation>
    <scope>NUCLEOTIDE SEQUENCE [LARGE SCALE GENOMIC DNA]</scope>
</reference>
<dbReference type="OrthoDB" id="19439at2759"/>
<evidence type="ECO:0000256" key="6">
    <source>
        <dbReference type="ARBA" id="ARBA00035191"/>
    </source>
</evidence>
<dbReference type="EMBL" id="BFAA01018179">
    <property type="protein sequence ID" value="GCB77705.1"/>
    <property type="molecule type" value="Genomic_DNA"/>
</dbReference>
<dbReference type="GO" id="GO:0005762">
    <property type="term" value="C:mitochondrial large ribosomal subunit"/>
    <property type="evidence" value="ECO:0007669"/>
    <property type="project" value="TreeGrafter"/>
</dbReference>
<keyword evidence="4" id="KW-0496">Mitochondrion</keyword>
<protein>
    <recommendedName>
        <fullName evidence="6">Large ribosomal subunit protein mL49</fullName>
    </recommendedName>
    <alternativeName>
        <fullName evidence="7">39S ribosomal protein L49, mitochondrial</fullName>
    </alternativeName>
</protein>
<sequence length="144" mass="16578">MAAVWRRLLAASAWRRLQESAKSASSDAKYPGIVESTEEFKFVERLIPPITVPIPPKHDHYPTPSGWRPPRDPPPDLPYTVRRSRMHNVPVYTDITHGNRKMTVIRKIEGDIWVHNFAFEKVMVEVELALQTCRPSLCIARPVR</sequence>
<evidence type="ECO:0000256" key="7">
    <source>
        <dbReference type="ARBA" id="ARBA00035545"/>
    </source>
</evidence>
<dbReference type="STRING" id="75743.A0A401PX46"/>
<evidence type="ECO:0000256" key="3">
    <source>
        <dbReference type="ARBA" id="ARBA00022980"/>
    </source>
</evidence>
<dbReference type="Proteomes" id="UP000288216">
    <property type="component" value="Unassembled WGS sequence"/>
</dbReference>
<keyword evidence="3" id="KW-0689">Ribosomal protein</keyword>
<evidence type="ECO:0000256" key="5">
    <source>
        <dbReference type="ARBA" id="ARBA00023274"/>
    </source>
</evidence>
<keyword evidence="5" id="KW-0687">Ribonucleoprotein</keyword>
<dbReference type="PANTHER" id="PTHR13477:SF0">
    <property type="entry name" value="LARGE RIBOSOMAL SUBUNIT PROTEIN ML49"/>
    <property type="match status" value="1"/>
</dbReference>
<evidence type="ECO:0000256" key="4">
    <source>
        <dbReference type="ARBA" id="ARBA00023128"/>
    </source>
</evidence>
<proteinExistence type="inferred from homology"/>
<evidence type="ECO:0000256" key="2">
    <source>
        <dbReference type="ARBA" id="ARBA00005677"/>
    </source>
</evidence>
<evidence type="ECO:0000256" key="1">
    <source>
        <dbReference type="ARBA" id="ARBA00004173"/>
    </source>
</evidence>
<accession>A0A401PX46</accession>
<name>A0A401PX46_SCYTO</name>
<dbReference type="Gene3D" id="3.30.780.10">
    <property type="entry name" value="SUI1-like domain"/>
    <property type="match status" value="1"/>
</dbReference>
<keyword evidence="10" id="KW-1185">Reference proteome</keyword>
<dbReference type="Pfam" id="PF05046">
    <property type="entry name" value="Img2"/>
    <property type="match status" value="1"/>
</dbReference>
<dbReference type="PANTHER" id="PTHR13477">
    <property type="entry name" value="MITOCHONDRIAL 39S RIBOSOMAL PROTEIN L49"/>
    <property type="match status" value="1"/>
</dbReference>
<evidence type="ECO:0000256" key="8">
    <source>
        <dbReference type="SAM" id="MobiDB-lite"/>
    </source>
</evidence>
<dbReference type="FunFam" id="3.30.780.10:FF:000009">
    <property type="entry name" value="39S ribosomal protein L49, mitochondrial"/>
    <property type="match status" value="1"/>
</dbReference>
<evidence type="ECO:0000313" key="10">
    <source>
        <dbReference type="Proteomes" id="UP000288216"/>
    </source>
</evidence>
<feature type="region of interest" description="Disordered" evidence="8">
    <location>
        <begin position="54"/>
        <end position="78"/>
    </location>
</feature>
<dbReference type="OMA" id="FRMHNIP"/>
<organism evidence="9 10">
    <name type="scientific">Scyliorhinus torazame</name>
    <name type="common">Cloudy catshark</name>
    <name type="synonym">Catulus torazame</name>
    <dbReference type="NCBI Taxonomy" id="75743"/>
    <lineage>
        <taxon>Eukaryota</taxon>
        <taxon>Metazoa</taxon>
        <taxon>Chordata</taxon>
        <taxon>Craniata</taxon>
        <taxon>Vertebrata</taxon>
        <taxon>Chondrichthyes</taxon>
        <taxon>Elasmobranchii</taxon>
        <taxon>Galeomorphii</taxon>
        <taxon>Galeoidea</taxon>
        <taxon>Carcharhiniformes</taxon>
        <taxon>Scyliorhinidae</taxon>
        <taxon>Scyliorhinus</taxon>
    </lineage>
</organism>
<dbReference type="AlphaFoldDB" id="A0A401PX46"/>
<comment type="caution">
    <text evidence="9">The sequence shown here is derived from an EMBL/GenBank/DDBJ whole genome shotgun (WGS) entry which is preliminary data.</text>
</comment>
<evidence type="ECO:0000313" key="9">
    <source>
        <dbReference type="EMBL" id="GCB77705.1"/>
    </source>
</evidence>
<dbReference type="InterPro" id="IPR007740">
    <property type="entry name" value="Ribosomal_mL49"/>
</dbReference>
<comment type="similarity">
    <text evidence="2">Belongs to the mitochondrion-specific ribosomal protein mL49 family.</text>
</comment>
<gene>
    <name evidence="9" type="ORF">scyTo_0021124</name>
</gene>
<comment type="subcellular location">
    <subcellularLocation>
        <location evidence="1">Mitochondrion</location>
    </subcellularLocation>
</comment>
<dbReference type="GO" id="GO:0003735">
    <property type="term" value="F:structural constituent of ribosome"/>
    <property type="evidence" value="ECO:0007669"/>
    <property type="project" value="InterPro"/>
</dbReference>
<dbReference type="GO" id="GO:0006412">
    <property type="term" value="P:translation"/>
    <property type="evidence" value="ECO:0007669"/>
    <property type="project" value="InterPro"/>
</dbReference>